<keyword evidence="4" id="KW-1015">Disulfide bond</keyword>
<name>A0AA35KTH4_9SAUR</name>
<feature type="chain" id="PRO_5041320879" evidence="5">
    <location>
        <begin position="20"/>
        <end position="104"/>
    </location>
</feature>
<organism evidence="6 7">
    <name type="scientific">Podarcis lilfordi</name>
    <name type="common">Lilford's wall lizard</name>
    <dbReference type="NCBI Taxonomy" id="74358"/>
    <lineage>
        <taxon>Eukaryota</taxon>
        <taxon>Metazoa</taxon>
        <taxon>Chordata</taxon>
        <taxon>Craniata</taxon>
        <taxon>Vertebrata</taxon>
        <taxon>Euteleostomi</taxon>
        <taxon>Lepidosauria</taxon>
        <taxon>Squamata</taxon>
        <taxon>Bifurcata</taxon>
        <taxon>Unidentata</taxon>
        <taxon>Episquamata</taxon>
        <taxon>Laterata</taxon>
        <taxon>Lacertibaenia</taxon>
        <taxon>Lacertidae</taxon>
        <taxon>Podarcis</taxon>
    </lineage>
</organism>
<evidence type="ECO:0000256" key="4">
    <source>
        <dbReference type="ARBA" id="ARBA00023157"/>
    </source>
</evidence>
<dbReference type="PANTHER" id="PTHR10500">
    <property type="entry name" value="BETA-MICROSEMINOPROTEIN"/>
    <property type="match status" value="1"/>
</dbReference>
<dbReference type="EMBL" id="OX395133">
    <property type="protein sequence ID" value="CAI5783316.1"/>
    <property type="molecule type" value="Genomic_DNA"/>
</dbReference>
<dbReference type="PANTHER" id="PTHR10500:SF7">
    <property type="entry name" value="BETA-MICROSEMINOPROTEIN"/>
    <property type="match status" value="1"/>
</dbReference>
<dbReference type="GO" id="GO:0005576">
    <property type="term" value="C:extracellular region"/>
    <property type="evidence" value="ECO:0007669"/>
    <property type="project" value="UniProtKB-SubCell"/>
</dbReference>
<proteinExistence type="inferred from homology"/>
<evidence type="ECO:0000313" key="6">
    <source>
        <dbReference type="EMBL" id="CAI5783316.1"/>
    </source>
</evidence>
<keyword evidence="5" id="KW-0732">Signal</keyword>
<keyword evidence="3" id="KW-0964">Secreted</keyword>
<dbReference type="Gene3D" id="2.60.40.1900">
    <property type="entry name" value="Beta-microseminoprotein (PSP94) domain"/>
    <property type="match status" value="1"/>
</dbReference>
<reference evidence="6" key="1">
    <citation type="submission" date="2022-12" db="EMBL/GenBank/DDBJ databases">
        <authorList>
            <person name="Alioto T."/>
            <person name="Alioto T."/>
            <person name="Gomez Garrido J."/>
        </authorList>
    </citation>
    <scope>NUCLEOTIDE SEQUENCE</scope>
</reference>
<comment type="similarity">
    <text evidence="2">Belongs to the beta-microseminoprotein family.</text>
</comment>
<gene>
    <name evidence="6" type="ORF">PODLI_1B040439</name>
</gene>
<dbReference type="Pfam" id="PF05825">
    <property type="entry name" value="PSP94"/>
    <property type="match status" value="1"/>
</dbReference>
<sequence length="104" mass="11383">MKVLLSIIIICFSLALCNGMCSIDPNVTPAGCTDAYDGKTHPFGSTWNTAECMECGCHPNEMRCCARYGGIGHVEGCTGVLDLQTCEYRYYKQDDPSKPCDDMP</sequence>
<dbReference type="Proteomes" id="UP001178461">
    <property type="component" value="Chromosome 8"/>
</dbReference>
<evidence type="ECO:0000256" key="1">
    <source>
        <dbReference type="ARBA" id="ARBA00004613"/>
    </source>
</evidence>
<evidence type="ECO:0000313" key="7">
    <source>
        <dbReference type="Proteomes" id="UP001178461"/>
    </source>
</evidence>
<feature type="signal peptide" evidence="5">
    <location>
        <begin position="1"/>
        <end position="19"/>
    </location>
</feature>
<dbReference type="AlphaFoldDB" id="A0AA35KTH4"/>
<comment type="subcellular location">
    <subcellularLocation>
        <location evidence="1">Secreted</location>
    </subcellularLocation>
</comment>
<accession>A0AA35KTH4</accession>
<evidence type="ECO:0000256" key="2">
    <source>
        <dbReference type="ARBA" id="ARBA00010352"/>
    </source>
</evidence>
<keyword evidence="7" id="KW-1185">Reference proteome</keyword>
<protein>
    <submittedName>
        <fullName evidence="6">Uncharacterized protein</fullName>
    </submittedName>
</protein>
<evidence type="ECO:0000256" key="5">
    <source>
        <dbReference type="SAM" id="SignalP"/>
    </source>
</evidence>
<dbReference type="InterPro" id="IPR008735">
    <property type="entry name" value="PSP94"/>
</dbReference>
<evidence type="ECO:0000256" key="3">
    <source>
        <dbReference type="ARBA" id="ARBA00022525"/>
    </source>
</evidence>